<feature type="transmembrane region" description="Helical" evidence="3">
    <location>
        <begin position="81"/>
        <end position="101"/>
    </location>
</feature>
<evidence type="ECO:0000256" key="3">
    <source>
        <dbReference type="SAM" id="Phobius"/>
    </source>
</evidence>
<sequence length="179" mass="19452">MKTKDMIQCTLCCVLMIIGGLLHISIGPIPLTLQVLMLCITVFLLQKQAWISVALYIVMGLIGLPVFASGGGFGYVLYPSFGFLLGFLIAALIGGYLYAYLLPKTKFAAIMTGIAMEAVIYIVALPYLYVIMTTVMGTTLTVSTLFSAYFLTFLPGDLVSVFIAALFIPRLAKVIKLQK</sequence>
<feature type="transmembrane region" description="Helical" evidence="3">
    <location>
        <begin position="31"/>
        <end position="46"/>
    </location>
</feature>
<dbReference type="Gene3D" id="1.10.1760.20">
    <property type="match status" value="1"/>
</dbReference>
<reference evidence="4 5" key="1">
    <citation type="submission" date="2022-06" db="EMBL/GenBank/DDBJ databases">
        <title>Isolation of gut microbiota from human fecal samples.</title>
        <authorList>
            <person name="Pamer E.G."/>
            <person name="Barat B."/>
            <person name="Waligurski E."/>
            <person name="Medina S."/>
            <person name="Paddock L."/>
            <person name="Mostad J."/>
        </authorList>
    </citation>
    <scope>NUCLEOTIDE SEQUENCE [LARGE SCALE GENOMIC DNA]</scope>
    <source>
        <strain evidence="4 5">DFI.6.1</strain>
    </source>
</reference>
<comment type="caution">
    <text evidence="4">The sequence shown here is derived from an EMBL/GenBank/DDBJ whole genome shotgun (WGS) entry which is preliminary data.</text>
</comment>
<dbReference type="Pfam" id="PF02632">
    <property type="entry name" value="BioY"/>
    <property type="match status" value="1"/>
</dbReference>
<keyword evidence="2 3" id="KW-0472">Membrane</keyword>
<keyword evidence="2" id="KW-0813">Transport</keyword>
<organism evidence="4 5">
    <name type="scientific">Massilicoli timonensis</name>
    <dbReference type="NCBI Taxonomy" id="2015901"/>
    <lineage>
        <taxon>Bacteria</taxon>
        <taxon>Bacillati</taxon>
        <taxon>Bacillota</taxon>
        <taxon>Erysipelotrichia</taxon>
        <taxon>Erysipelotrichales</taxon>
        <taxon>Erysipelotrichaceae</taxon>
        <taxon>Massilicoli</taxon>
    </lineage>
</organism>
<keyword evidence="3" id="KW-0812">Transmembrane</keyword>
<evidence type="ECO:0000256" key="1">
    <source>
        <dbReference type="ARBA" id="ARBA00010692"/>
    </source>
</evidence>
<name>A0ABT1SKU2_9FIRM</name>
<feature type="transmembrane region" description="Helical" evidence="3">
    <location>
        <begin position="7"/>
        <end position="25"/>
    </location>
</feature>
<protein>
    <recommendedName>
        <fullName evidence="2">Biotin transporter</fullName>
    </recommendedName>
</protein>
<keyword evidence="3" id="KW-1133">Transmembrane helix</keyword>
<dbReference type="PANTHER" id="PTHR34295:SF1">
    <property type="entry name" value="BIOTIN TRANSPORTER BIOY"/>
    <property type="match status" value="1"/>
</dbReference>
<feature type="transmembrane region" description="Helical" evidence="3">
    <location>
        <begin position="108"/>
        <end position="129"/>
    </location>
</feature>
<accession>A0ABT1SKU2</accession>
<evidence type="ECO:0000313" key="4">
    <source>
        <dbReference type="EMBL" id="MCQ5121628.1"/>
    </source>
</evidence>
<proteinExistence type="inferred from homology"/>
<dbReference type="PIRSF" id="PIRSF016661">
    <property type="entry name" value="BioY"/>
    <property type="match status" value="1"/>
</dbReference>
<keyword evidence="5" id="KW-1185">Reference proteome</keyword>
<gene>
    <name evidence="4" type="ORF">NE663_05055</name>
</gene>
<feature type="transmembrane region" description="Helical" evidence="3">
    <location>
        <begin position="53"/>
        <end position="75"/>
    </location>
</feature>
<comment type="subcellular location">
    <subcellularLocation>
        <location evidence="2">Cell membrane</location>
        <topology evidence="2">Multi-pass membrane protein</topology>
    </subcellularLocation>
</comment>
<dbReference type="EMBL" id="JANGCH010000005">
    <property type="protein sequence ID" value="MCQ5121628.1"/>
    <property type="molecule type" value="Genomic_DNA"/>
</dbReference>
<keyword evidence="2" id="KW-1003">Cell membrane</keyword>
<dbReference type="RefSeq" id="WP_178200797.1">
    <property type="nucleotide sequence ID" value="NZ_CANTYB010000058.1"/>
</dbReference>
<feature type="transmembrane region" description="Helical" evidence="3">
    <location>
        <begin position="149"/>
        <end position="169"/>
    </location>
</feature>
<dbReference type="Proteomes" id="UP001524435">
    <property type="component" value="Unassembled WGS sequence"/>
</dbReference>
<evidence type="ECO:0000256" key="2">
    <source>
        <dbReference type="PIRNR" id="PIRNR016661"/>
    </source>
</evidence>
<evidence type="ECO:0000313" key="5">
    <source>
        <dbReference type="Proteomes" id="UP001524435"/>
    </source>
</evidence>
<dbReference type="InterPro" id="IPR003784">
    <property type="entry name" value="BioY"/>
</dbReference>
<dbReference type="PANTHER" id="PTHR34295">
    <property type="entry name" value="BIOTIN TRANSPORTER BIOY"/>
    <property type="match status" value="1"/>
</dbReference>
<comment type="similarity">
    <text evidence="1 2">Belongs to the BioY family.</text>
</comment>